<gene>
    <name evidence="1" type="ORF">CRV06_12910</name>
</gene>
<dbReference type="Pfam" id="PF02566">
    <property type="entry name" value="OsmC"/>
    <property type="match status" value="1"/>
</dbReference>
<dbReference type="PANTHER" id="PTHR35368:SF1">
    <property type="entry name" value="HYDROPEROXIDE REDUCTASE"/>
    <property type="match status" value="1"/>
</dbReference>
<dbReference type="InterPro" id="IPR015946">
    <property type="entry name" value="KH_dom-like_a/b"/>
</dbReference>
<dbReference type="STRING" id="877500.GCA_000935065_00755"/>
<dbReference type="EMBL" id="PDKO01000013">
    <property type="protein sequence ID" value="RXJ61703.1"/>
    <property type="molecule type" value="Genomic_DNA"/>
</dbReference>
<accession>A0A4Q0XWW9</accession>
<proteinExistence type="predicted"/>
<dbReference type="InterPro" id="IPR003718">
    <property type="entry name" value="OsmC/Ohr_fam"/>
</dbReference>
<organism evidence="1 2">
    <name type="scientific">Halarcobacter anaerophilus</name>
    <dbReference type="NCBI Taxonomy" id="877500"/>
    <lineage>
        <taxon>Bacteria</taxon>
        <taxon>Pseudomonadati</taxon>
        <taxon>Campylobacterota</taxon>
        <taxon>Epsilonproteobacteria</taxon>
        <taxon>Campylobacterales</taxon>
        <taxon>Arcobacteraceae</taxon>
        <taxon>Halarcobacter</taxon>
    </lineage>
</organism>
<comment type="caution">
    <text evidence="1">The sequence shown here is derived from an EMBL/GenBank/DDBJ whole genome shotgun (WGS) entry which is preliminary data.</text>
</comment>
<dbReference type="InterPro" id="IPR036102">
    <property type="entry name" value="OsmC/Ohrsf"/>
</dbReference>
<reference evidence="1 2" key="1">
    <citation type="submission" date="2017-10" db="EMBL/GenBank/DDBJ databases">
        <title>Genomics of the genus Arcobacter.</title>
        <authorList>
            <person name="Perez-Cataluna A."/>
            <person name="Figueras M.J."/>
        </authorList>
    </citation>
    <scope>NUCLEOTIDE SEQUENCE [LARGE SCALE GENOMIC DNA]</scope>
    <source>
        <strain evidence="1 2">DSM 24636</strain>
    </source>
</reference>
<evidence type="ECO:0000313" key="2">
    <source>
        <dbReference type="Proteomes" id="UP000290191"/>
    </source>
</evidence>
<dbReference type="Gene3D" id="3.30.300.20">
    <property type="match status" value="1"/>
</dbReference>
<dbReference type="RefSeq" id="WP_129082798.1">
    <property type="nucleotide sequence ID" value="NZ_CP041070.1"/>
</dbReference>
<protein>
    <submittedName>
        <fullName evidence="1">Osmotically inducible protein C</fullName>
    </submittedName>
</protein>
<evidence type="ECO:0000313" key="1">
    <source>
        <dbReference type="EMBL" id="RXJ61703.1"/>
    </source>
</evidence>
<dbReference type="SUPFAM" id="SSF82784">
    <property type="entry name" value="OsmC-like"/>
    <property type="match status" value="1"/>
</dbReference>
<name>A0A4Q0XWW9_9BACT</name>
<dbReference type="InterPro" id="IPR052924">
    <property type="entry name" value="OsmC/Ohr_hydroprdx_reductase"/>
</dbReference>
<dbReference type="Proteomes" id="UP000290191">
    <property type="component" value="Unassembled WGS sequence"/>
</dbReference>
<dbReference type="OrthoDB" id="290036at2"/>
<dbReference type="AlphaFoldDB" id="A0A4Q0XWW9"/>
<dbReference type="PANTHER" id="PTHR35368">
    <property type="entry name" value="HYDROPEROXIDE REDUCTASE"/>
    <property type="match status" value="1"/>
</dbReference>
<sequence>MANTKFGIQAVSENNTKTVVKARNFTMVIDEPPSLGGNDTGANPVEYLLAALAGCLNVMGNLIAKEMSIVLKSYKINISGSLDPDYLFGKTEEGRAGYKEIIAQLEVQTDANKEILEKWAKEVERRCPISDNISHPTSLKVIVK</sequence>
<keyword evidence="2" id="KW-1185">Reference proteome</keyword>